<keyword evidence="1" id="KW-0732">Signal</keyword>
<dbReference type="EMBL" id="KV878358">
    <property type="protein sequence ID" value="OJJ42578.1"/>
    <property type="molecule type" value="Genomic_DNA"/>
</dbReference>
<dbReference type="OrthoDB" id="6072984at2759"/>
<dbReference type="AlphaFoldDB" id="A0A1L9S5Y1"/>
<reference evidence="3" key="1">
    <citation type="journal article" date="2017" name="Genome Biol.">
        <title>Comparative genomics reveals high biological diversity and specific adaptations in the industrially and medically important fungal genus Aspergillus.</title>
        <authorList>
            <person name="de Vries R.P."/>
            <person name="Riley R."/>
            <person name="Wiebenga A."/>
            <person name="Aguilar-Osorio G."/>
            <person name="Amillis S."/>
            <person name="Uchima C.A."/>
            <person name="Anderluh G."/>
            <person name="Asadollahi M."/>
            <person name="Askin M."/>
            <person name="Barry K."/>
            <person name="Battaglia E."/>
            <person name="Bayram O."/>
            <person name="Benocci T."/>
            <person name="Braus-Stromeyer S.A."/>
            <person name="Caldana C."/>
            <person name="Canovas D."/>
            <person name="Cerqueira G.C."/>
            <person name="Chen F."/>
            <person name="Chen W."/>
            <person name="Choi C."/>
            <person name="Clum A."/>
            <person name="Dos Santos R.A."/>
            <person name="Damasio A.R."/>
            <person name="Diallinas G."/>
            <person name="Emri T."/>
            <person name="Fekete E."/>
            <person name="Flipphi M."/>
            <person name="Freyberg S."/>
            <person name="Gallo A."/>
            <person name="Gournas C."/>
            <person name="Habgood R."/>
            <person name="Hainaut M."/>
            <person name="Harispe M.L."/>
            <person name="Henrissat B."/>
            <person name="Hilden K.S."/>
            <person name="Hope R."/>
            <person name="Hossain A."/>
            <person name="Karabika E."/>
            <person name="Karaffa L."/>
            <person name="Karanyi Z."/>
            <person name="Krasevec N."/>
            <person name="Kuo A."/>
            <person name="Kusch H."/>
            <person name="LaButti K."/>
            <person name="Lagendijk E.L."/>
            <person name="Lapidus A."/>
            <person name="Levasseur A."/>
            <person name="Lindquist E."/>
            <person name="Lipzen A."/>
            <person name="Logrieco A.F."/>
            <person name="MacCabe A."/>
            <person name="Maekelae M.R."/>
            <person name="Malavazi I."/>
            <person name="Melin P."/>
            <person name="Meyer V."/>
            <person name="Mielnichuk N."/>
            <person name="Miskei M."/>
            <person name="Molnar A.P."/>
            <person name="Mule G."/>
            <person name="Ngan C.Y."/>
            <person name="Orejas M."/>
            <person name="Orosz E."/>
            <person name="Ouedraogo J.P."/>
            <person name="Overkamp K.M."/>
            <person name="Park H.-S."/>
            <person name="Perrone G."/>
            <person name="Piumi F."/>
            <person name="Punt P.J."/>
            <person name="Ram A.F."/>
            <person name="Ramon A."/>
            <person name="Rauscher S."/>
            <person name="Record E."/>
            <person name="Riano-Pachon D.M."/>
            <person name="Robert V."/>
            <person name="Roehrig J."/>
            <person name="Ruller R."/>
            <person name="Salamov A."/>
            <person name="Salih N.S."/>
            <person name="Samson R.A."/>
            <person name="Sandor E."/>
            <person name="Sanguinetti M."/>
            <person name="Schuetze T."/>
            <person name="Sepcic K."/>
            <person name="Shelest E."/>
            <person name="Sherlock G."/>
            <person name="Sophianopoulou V."/>
            <person name="Squina F.M."/>
            <person name="Sun H."/>
            <person name="Susca A."/>
            <person name="Todd R.B."/>
            <person name="Tsang A."/>
            <person name="Unkles S.E."/>
            <person name="van de Wiele N."/>
            <person name="van Rossen-Uffink D."/>
            <person name="Oliveira J.V."/>
            <person name="Vesth T.C."/>
            <person name="Visser J."/>
            <person name="Yu J.-H."/>
            <person name="Zhou M."/>
            <person name="Andersen M.R."/>
            <person name="Archer D.B."/>
            <person name="Baker S.E."/>
            <person name="Benoit I."/>
            <person name="Brakhage A.A."/>
            <person name="Braus G.H."/>
            <person name="Fischer R."/>
            <person name="Frisvad J.C."/>
            <person name="Goldman G.H."/>
            <person name="Houbraken J."/>
            <person name="Oakley B."/>
            <person name="Pocsi I."/>
            <person name="Scazzocchio C."/>
            <person name="Seiboth B."/>
            <person name="vanKuyk P.A."/>
            <person name="Wortman J."/>
            <person name="Dyer P.S."/>
            <person name="Grigoriev I.V."/>
        </authorList>
    </citation>
    <scope>NUCLEOTIDE SEQUENCE [LARGE SCALE GENOMIC DNA]</scope>
    <source>
        <strain evidence="3">CBS 506.65</strain>
    </source>
</reference>
<protein>
    <recommendedName>
        <fullName evidence="4">Dickkopf N-terminal cysteine-rich domain-containing protein</fullName>
    </recommendedName>
</protein>
<dbReference type="VEuPathDB" id="FungiDB:ASPZODRAFT_20345"/>
<dbReference type="GeneID" id="34614039"/>
<feature type="chain" id="PRO_5012205685" description="Dickkopf N-terminal cysteine-rich domain-containing protein" evidence="1">
    <location>
        <begin position="18"/>
        <end position="461"/>
    </location>
</feature>
<keyword evidence="3" id="KW-1185">Reference proteome</keyword>
<sequence length="461" mass="50011">MWPRVLIFLSLALLTKAQSSETQSSTDVSCDQDTPCPAGQYCQVSIFSGFTENYYDGFCHDRGQVGDACPQNLITNCAGDGTCNPCSYNAYCSHGLCRYTDVDKYTACESDAGCSADKFCRIVADDEEDLLYSTCEVRPQVGDSCEASELHTKCPVDAQCTHGLCQYVNASQHIGCRSDEDCDGTSCRQAWGVYDVPDQDGEDEVLLYSVCQSIPEVGEACDPKFTRPCFDDAYCVGGRCVRESRLNGYCNLDDGYLCGRGTLCDDRQRRCLSDGSSGQDPCGIVQECSSAAYCDGSICRRKRAVTETCSSNGECESETCVQGVCAPDSGAVIVCASETDCPVVAGRQFLCQPNQGEADSAFARVCGRPITSGYGQRCKTTADCATDGYSCYKGDCMDRYKVQGKACQITSDCGGSQRKGNSADFYYIKFGFTCTNNQCEWFNKNDGCVGILDKITVNCYD</sequence>
<gene>
    <name evidence="2" type="ORF">ASPZODRAFT_20345</name>
</gene>
<dbReference type="RefSeq" id="XP_022577088.1">
    <property type="nucleotide sequence ID" value="XM_022727575.1"/>
</dbReference>
<feature type="signal peptide" evidence="1">
    <location>
        <begin position="1"/>
        <end position="17"/>
    </location>
</feature>
<proteinExistence type="predicted"/>
<name>A0A1L9S5Y1_9EURO</name>
<evidence type="ECO:0008006" key="4">
    <source>
        <dbReference type="Google" id="ProtNLM"/>
    </source>
</evidence>
<accession>A0A1L9S5Y1</accession>
<dbReference type="Proteomes" id="UP000184188">
    <property type="component" value="Unassembled WGS sequence"/>
</dbReference>
<evidence type="ECO:0000256" key="1">
    <source>
        <dbReference type="SAM" id="SignalP"/>
    </source>
</evidence>
<evidence type="ECO:0000313" key="3">
    <source>
        <dbReference type="Proteomes" id="UP000184188"/>
    </source>
</evidence>
<evidence type="ECO:0000313" key="2">
    <source>
        <dbReference type="EMBL" id="OJJ42578.1"/>
    </source>
</evidence>
<organism evidence="2 3">
    <name type="scientific">Penicilliopsis zonata CBS 506.65</name>
    <dbReference type="NCBI Taxonomy" id="1073090"/>
    <lineage>
        <taxon>Eukaryota</taxon>
        <taxon>Fungi</taxon>
        <taxon>Dikarya</taxon>
        <taxon>Ascomycota</taxon>
        <taxon>Pezizomycotina</taxon>
        <taxon>Eurotiomycetes</taxon>
        <taxon>Eurotiomycetidae</taxon>
        <taxon>Eurotiales</taxon>
        <taxon>Aspergillaceae</taxon>
        <taxon>Penicilliopsis</taxon>
    </lineage>
</organism>